<protein>
    <recommendedName>
        <fullName evidence="3">SsrA-binding protein</fullName>
    </recommendedName>
    <alternativeName>
        <fullName evidence="3">Small protein B</fullName>
    </alternativeName>
</protein>
<dbReference type="Pfam" id="PF01668">
    <property type="entry name" value="SmpB"/>
    <property type="match status" value="1"/>
</dbReference>
<dbReference type="CDD" id="cd09294">
    <property type="entry name" value="SmpB"/>
    <property type="match status" value="1"/>
</dbReference>
<dbReference type="InterPro" id="IPR000037">
    <property type="entry name" value="SsrA-bd_prot"/>
</dbReference>
<dbReference type="GO" id="GO:0070930">
    <property type="term" value="P:trans-translation-dependent protein tagging"/>
    <property type="evidence" value="ECO:0007669"/>
    <property type="project" value="TreeGrafter"/>
</dbReference>
<dbReference type="HAMAP" id="MF_00023">
    <property type="entry name" value="SmpB"/>
    <property type="match status" value="1"/>
</dbReference>
<evidence type="ECO:0000256" key="2">
    <source>
        <dbReference type="ARBA" id="ARBA00022884"/>
    </source>
</evidence>
<dbReference type="NCBIfam" id="NF003843">
    <property type="entry name" value="PRK05422.1"/>
    <property type="match status" value="1"/>
</dbReference>
<comment type="function">
    <text evidence="3">Required for rescue of stalled ribosomes mediated by trans-translation. Binds to transfer-messenger RNA (tmRNA), required for stable association of tmRNA with ribosomes. tmRNA and SmpB together mimic tRNA shape, replacing the anticodon stem-loop with SmpB. tmRNA is encoded by the ssrA gene; the 2 termini fold to resemble tRNA(Ala) and it encodes a 'tag peptide', a short internal open reading frame. During trans-translation Ala-aminoacylated tmRNA acts like a tRNA, entering the A-site of stalled ribosomes, displacing the stalled mRNA. The ribosome then switches to translate the ORF on the tmRNA; the nascent peptide is terminated with the 'tag peptide' encoded by the tmRNA and targeted for degradation. The ribosome is freed to recommence translation, which seems to be the essential function of trans-translation.</text>
</comment>
<dbReference type="GO" id="GO:0003723">
    <property type="term" value="F:RNA binding"/>
    <property type="evidence" value="ECO:0007669"/>
    <property type="project" value="UniProtKB-UniRule"/>
</dbReference>
<dbReference type="PANTHER" id="PTHR30308:SF2">
    <property type="entry name" value="SSRA-BINDING PROTEIN"/>
    <property type="match status" value="1"/>
</dbReference>
<dbReference type="NCBIfam" id="TIGR00086">
    <property type="entry name" value="smpB"/>
    <property type="match status" value="1"/>
</dbReference>
<dbReference type="InterPro" id="IPR020081">
    <property type="entry name" value="SsrA-bd_prot_CS"/>
</dbReference>
<sequence length="157" mass="18130">MPSKGVKVLAQNRKARHDYFVLETLETGLALFGTEVKSMRAGRCNLKDCYAQVKDGELWVFGMHISPYEQGNIYNRDPLRPKKLLAHKAQIRKLNAQQMQEGLTLVPLSVYLSDGRVKLELGVCKGKKNYDKRDALQQRDTQREMQRAMRSARRDDY</sequence>
<dbReference type="PANTHER" id="PTHR30308">
    <property type="entry name" value="TMRNA-BINDING COMPONENT OF TRANS-TRANSLATION TAGGING COMPLEX"/>
    <property type="match status" value="1"/>
</dbReference>
<comment type="caution">
    <text evidence="5">The sequence shown here is derived from an EMBL/GenBank/DDBJ whole genome shotgun (WGS) entry which is preliminary data.</text>
</comment>
<dbReference type="EMBL" id="DVNK01000034">
    <property type="protein sequence ID" value="HIU46633.1"/>
    <property type="molecule type" value="Genomic_DNA"/>
</dbReference>
<dbReference type="SUPFAM" id="SSF74982">
    <property type="entry name" value="Small protein B (SmpB)"/>
    <property type="match status" value="1"/>
</dbReference>
<evidence type="ECO:0000256" key="1">
    <source>
        <dbReference type="ARBA" id="ARBA00022490"/>
    </source>
</evidence>
<proteinExistence type="inferred from homology"/>
<dbReference type="Proteomes" id="UP000824123">
    <property type="component" value="Unassembled WGS sequence"/>
</dbReference>
<accession>A0A9D1LRE9</accession>
<evidence type="ECO:0000256" key="3">
    <source>
        <dbReference type="HAMAP-Rule" id="MF_00023"/>
    </source>
</evidence>
<evidence type="ECO:0000313" key="6">
    <source>
        <dbReference type="Proteomes" id="UP000824123"/>
    </source>
</evidence>
<reference evidence="5" key="1">
    <citation type="submission" date="2020-10" db="EMBL/GenBank/DDBJ databases">
        <authorList>
            <person name="Gilroy R."/>
        </authorList>
    </citation>
    <scope>NUCLEOTIDE SEQUENCE</scope>
    <source>
        <strain evidence="5">ChiSxjej2B14-8506</strain>
    </source>
</reference>
<organism evidence="5 6">
    <name type="scientific">Candidatus Fimadaptatus faecigallinarum</name>
    <dbReference type="NCBI Taxonomy" id="2840814"/>
    <lineage>
        <taxon>Bacteria</taxon>
        <taxon>Bacillati</taxon>
        <taxon>Bacillota</taxon>
        <taxon>Clostridia</taxon>
        <taxon>Eubacteriales</taxon>
        <taxon>Candidatus Fimadaptatus</taxon>
    </lineage>
</organism>
<evidence type="ECO:0000313" key="5">
    <source>
        <dbReference type="EMBL" id="HIU46633.1"/>
    </source>
</evidence>
<dbReference type="PROSITE" id="PS01317">
    <property type="entry name" value="SSRP"/>
    <property type="match status" value="1"/>
</dbReference>
<dbReference type="Gene3D" id="2.40.280.10">
    <property type="match status" value="1"/>
</dbReference>
<dbReference type="GO" id="GO:0070929">
    <property type="term" value="P:trans-translation"/>
    <property type="evidence" value="ECO:0007669"/>
    <property type="project" value="UniProtKB-UniRule"/>
</dbReference>
<dbReference type="InterPro" id="IPR023620">
    <property type="entry name" value="SmpB"/>
</dbReference>
<comment type="subcellular location">
    <subcellularLocation>
        <location evidence="3">Cytoplasm</location>
    </subcellularLocation>
    <text evidence="3">The tmRNA-SmpB complex associates with stalled 70S ribosomes.</text>
</comment>
<name>A0A9D1LRE9_9FIRM</name>
<gene>
    <name evidence="3 5" type="primary">smpB</name>
    <name evidence="5" type="ORF">IAC59_05190</name>
</gene>
<feature type="region of interest" description="Disordered" evidence="4">
    <location>
        <begin position="135"/>
        <end position="157"/>
    </location>
</feature>
<evidence type="ECO:0000256" key="4">
    <source>
        <dbReference type="SAM" id="MobiDB-lite"/>
    </source>
</evidence>
<keyword evidence="1 3" id="KW-0963">Cytoplasm</keyword>
<reference evidence="5" key="2">
    <citation type="journal article" date="2021" name="PeerJ">
        <title>Extensive microbial diversity within the chicken gut microbiome revealed by metagenomics and culture.</title>
        <authorList>
            <person name="Gilroy R."/>
            <person name="Ravi A."/>
            <person name="Getino M."/>
            <person name="Pursley I."/>
            <person name="Horton D.L."/>
            <person name="Alikhan N.F."/>
            <person name="Baker D."/>
            <person name="Gharbi K."/>
            <person name="Hall N."/>
            <person name="Watson M."/>
            <person name="Adriaenssens E.M."/>
            <person name="Foster-Nyarko E."/>
            <person name="Jarju S."/>
            <person name="Secka A."/>
            <person name="Antonio M."/>
            <person name="Oren A."/>
            <person name="Chaudhuri R.R."/>
            <person name="La Ragione R."/>
            <person name="Hildebrand F."/>
            <person name="Pallen M.J."/>
        </authorList>
    </citation>
    <scope>NUCLEOTIDE SEQUENCE</scope>
    <source>
        <strain evidence="5">ChiSxjej2B14-8506</strain>
    </source>
</reference>
<keyword evidence="2 3" id="KW-0694">RNA-binding</keyword>
<dbReference type="GO" id="GO:0005829">
    <property type="term" value="C:cytosol"/>
    <property type="evidence" value="ECO:0007669"/>
    <property type="project" value="TreeGrafter"/>
</dbReference>
<dbReference type="AlphaFoldDB" id="A0A9D1LRE9"/>
<comment type="similarity">
    <text evidence="3">Belongs to the SmpB family.</text>
</comment>